<name>V8QR49_9BURK</name>
<gene>
    <name evidence="3" type="ORF">W822_15230</name>
</gene>
<dbReference type="HOGENOM" id="CLU_1782754_0_0_4"/>
<comment type="caution">
    <text evidence="3">The sequence shown here is derived from an EMBL/GenBank/DDBJ whole genome shotgun (WGS) entry which is preliminary data.</text>
</comment>
<sequence length="160" mass="17317">MSDPIHEPGHDHDGHQPADAAHTQQDSIPTGKPPGKSLFSNGGFVIGLIIFGLFTALITWSVSFSAMFFGAIGTLLSVATCFLDHEQLRFARAGRDCKLDDENWAYLVIRAVFGMIFGTAAYVVTFQGVLSDTSWAAVAAVAAFSGFVFDQLLFKRGKNR</sequence>
<organism evidence="3 4">
    <name type="scientific">Advenella kashmirensis W13003</name>
    <dbReference type="NCBI Taxonomy" id="1424334"/>
    <lineage>
        <taxon>Bacteria</taxon>
        <taxon>Pseudomonadati</taxon>
        <taxon>Pseudomonadota</taxon>
        <taxon>Betaproteobacteria</taxon>
        <taxon>Burkholderiales</taxon>
        <taxon>Alcaligenaceae</taxon>
    </lineage>
</organism>
<evidence type="ECO:0000313" key="4">
    <source>
        <dbReference type="Proteomes" id="UP000018733"/>
    </source>
</evidence>
<dbReference type="RefSeq" id="WP_024005998.1">
    <property type="nucleotide sequence ID" value="NZ_KI650980.1"/>
</dbReference>
<reference evidence="3 4" key="1">
    <citation type="journal article" date="2014" name="Genome Announc.">
        <title>Draft Genome Sequence of Advenella kashmirensis Strain W13003, a Polycyclic Aromatic Hydrocarbon-Degrading Bacterium.</title>
        <authorList>
            <person name="Wang X."/>
            <person name="Jin D."/>
            <person name="Zhou L."/>
            <person name="Wu L."/>
            <person name="An W."/>
            <person name="Zhao L."/>
        </authorList>
    </citation>
    <scope>NUCLEOTIDE SEQUENCE [LARGE SCALE GENOMIC DNA]</scope>
    <source>
        <strain evidence="3 4">W13003</strain>
    </source>
</reference>
<accession>V8QR49</accession>
<feature type="transmembrane region" description="Helical" evidence="2">
    <location>
        <begin position="38"/>
        <end position="58"/>
    </location>
</feature>
<keyword evidence="4" id="KW-1185">Reference proteome</keyword>
<feature type="transmembrane region" description="Helical" evidence="2">
    <location>
        <begin position="135"/>
        <end position="154"/>
    </location>
</feature>
<feature type="transmembrane region" description="Helical" evidence="2">
    <location>
        <begin position="104"/>
        <end position="123"/>
    </location>
</feature>
<evidence type="ECO:0000256" key="2">
    <source>
        <dbReference type="SAM" id="Phobius"/>
    </source>
</evidence>
<dbReference type="OrthoDB" id="8684817at2"/>
<dbReference type="EMBL" id="AYXT01000010">
    <property type="protein sequence ID" value="ETF02097.1"/>
    <property type="molecule type" value="Genomic_DNA"/>
</dbReference>
<feature type="compositionally biased region" description="Basic and acidic residues" evidence="1">
    <location>
        <begin position="1"/>
        <end position="16"/>
    </location>
</feature>
<proteinExistence type="predicted"/>
<evidence type="ECO:0000256" key="1">
    <source>
        <dbReference type="SAM" id="MobiDB-lite"/>
    </source>
</evidence>
<keyword evidence="2" id="KW-0812">Transmembrane</keyword>
<protein>
    <submittedName>
        <fullName evidence="3">Uncharacterized protein</fullName>
    </submittedName>
</protein>
<dbReference type="STRING" id="1424334.W822_15230"/>
<dbReference type="Proteomes" id="UP000018733">
    <property type="component" value="Unassembled WGS sequence"/>
</dbReference>
<dbReference type="PATRIC" id="fig|1424334.3.peg.3064"/>
<feature type="transmembrane region" description="Helical" evidence="2">
    <location>
        <begin position="64"/>
        <end position="83"/>
    </location>
</feature>
<evidence type="ECO:0000313" key="3">
    <source>
        <dbReference type="EMBL" id="ETF02097.1"/>
    </source>
</evidence>
<feature type="region of interest" description="Disordered" evidence="1">
    <location>
        <begin position="1"/>
        <end position="32"/>
    </location>
</feature>
<dbReference type="eggNOG" id="ENOG50300MK">
    <property type="taxonomic scope" value="Bacteria"/>
</dbReference>
<keyword evidence="2" id="KW-1133">Transmembrane helix</keyword>
<keyword evidence="2" id="KW-0472">Membrane</keyword>
<dbReference type="AlphaFoldDB" id="V8QR49"/>